<dbReference type="GO" id="GO:0003723">
    <property type="term" value="F:RNA binding"/>
    <property type="evidence" value="ECO:0007669"/>
    <property type="project" value="InterPro"/>
</dbReference>
<gene>
    <name evidence="4" type="ORF">MKW94_000290</name>
</gene>
<organism evidence="4 5">
    <name type="scientific">Papaver nudicaule</name>
    <name type="common">Iceland poppy</name>
    <dbReference type="NCBI Taxonomy" id="74823"/>
    <lineage>
        <taxon>Eukaryota</taxon>
        <taxon>Viridiplantae</taxon>
        <taxon>Streptophyta</taxon>
        <taxon>Embryophyta</taxon>
        <taxon>Tracheophyta</taxon>
        <taxon>Spermatophyta</taxon>
        <taxon>Magnoliopsida</taxon>
        <taxon>Ranunculales</taxon>
        <taxon>Papaveraceae</taxon>
        <taxon>Papaveroideae</taxon>
        <taxon>Papaver</taxon>
    </lineage>
</organism>
<sequence>MYAKCTSLEDARKAFDIMDAHNVISYNAMIEGYARQGGVCEALDLFHMMRVRSFSPSLLTFVSLLGVSASSSTIELSKQIHGLAVKFGVALDLYTGSALIDVYCKCFCVDDAKLIFNEMTERDIVVWNAMISGYTQSGQSDKALKLFSELLISRIRPDELTFVALVTAASDLASLIHGQQFHSQLIKISLDLEPFVSIALVDMYAKCGSIEEARILFDSINQRDAVCWNSMISRYAQHGHAKEALIMFDQMIAEGIEPTYVTFVGVLSACSHVGLVEVGLNHFESMKSGYGIEPGMEHYACVVDLLGKAGKLHEAKEFIDQMPIEPAAIVWRSLLSSCRMVGEVELAKYAAEMAISFDPNDSGSYILLSNILASKGMWTDVEKVRKKMNSNEVLKEPGHSWIEVNSKVNVFIAKDKAHNQAEVIYWVLQKLTEQIIDMWDVPDLIILSSE</sequence>
<dbReference type="FunFam" id="1.25.40.10:FF:000366">
    <property type="entry name" value="Pentatricopeptide (PPR) repeat-containing protein"/>
    <property type="match status" value="1"/>
</dbReference>
<dbReference type="PANTHER" id="PTHR47926">
    <property type="entry name" value="PENTATRICOPEPTIDE REPEAT-CONTAINING PROTEIN"/>
    <property type="match status" value="1"/>
</dbReference>
<dbReference type="InterPro" id="IPR046960">
    <property type="entry name" value="PPR_At4g14850-like_plant"/>
</dbReference>
<keyword evidence="1" id="KW-0677">Repeat</keyword>
<dbReference type="InterPro" id="IPR046848">
    <property type="entry name" value="E_motif"/>
</dbReference>
<dbReference type="InterPro" id="IPR011990">
    <property type="entry name" value="TPR-like_helical_dom_sf"/>
</dbReference>
<comment type="caution">
    <text evidence="4">The sequence shown here is derived from an EMBL/GenBank/DDBJ whole genome shotgun (WGS) entry which is preliminary data.</text>
</comment>
<dbReference type="GO" id="GO:0009451">
    <property type="term" value="P:RNA modification"/>
    <property type="evidence" value="ECO:0007669"/>
    <property type="project" value="InterPro"/>
</dbReference>
<proteinExistence type="inferred from homology"/>
<name>A0AA41V1L0_PAPNU</name>
<dbReference type="SUPFAM" id="SSF48452">
    <property type="entry name" value="TPR-like"/>
    <property type="match status" value="2"/>
</dbReference>
<dbReference type="GO" id="GO:0005739">
    <property type="term" value="C:mitochondrion"/>
    <property type="evidence" value="ECO:0007669"/>
    <property type="project" value="UniProtKB-ARBA"/>
</dbReference>
<evidence type="ECO:0000313" key="4">
    <source>
        <dbReference type="EMBL" id="MCL7028114.1"/>
    </source>
</evidence>
<dbReference type="NCBIfam" id="TIGR00756">
    <property type="entry name" value="PPR"/>
    <property type="match status" value="4"/>
</dbReference>
<evidence type="ECO:0000313" key="5">
    <source>
        <dbReference type="Proteomes" id="UP001177140"/>
    </source>
</evidence>
<dbReference type="FunFam" id="1.25.40.10:FF:000031">
    <property type="entry name" value="Pentatricopeptide repeat-containing protein mitochondrial"/>
    <property type="match status" value="1"/>
</dbReference>
<keyword evidence="5" id="KW-1185">Reference proteome</keyword>
<dbReference type="FunFam" id="1.25.40.10:FF:000205">
    <property type="entry name" value="Pentatricopeptide repeat-containing protein, mitochondrial"/>
    <property type="match status" value="1"/>
</dbReference>
<evidence type="ECO:0000256" key="3">
    <source>
        <dbReference type="PROSITE-ProRule" id="PRU00708"/>
    </source>
</evidence>
<dbReference type="EMBL" id="JAJJMA010075797">
    <property type="protein sequence ID" value="MCL7028114.1"/>
    <property type="molecule type" value="Genomic_DNA"/>
</dbReference>
<reference evidence="4" key="1">
    <citation type="submission" date="2022-03" db="EMBL/GenBank/DDBJ databases">
        <title>A functionally conserved STORR gene fusion in Papaver species that diverged 16.8 million years ago.</title>
        <authorList>
            <person name="Catania T."/>
        </authorList>
    </citation>
    <scope>NUCLEOTIDE SEQUENCE</scope>
    <source>
        <strain evidence="4">S-191538</strain>
    </source>
</reference>
<dbReference type="PANTHER" id="PTHR47926:SF527">
    <property type="entry name" value="PENTATRICOPEPTIDE REPEAT-CONTAINING PROTEIN"/>
    <property type="match status" value="1"/>
</dbReference>
<dbReference type="Pfam" id="PF20431">
    <property type="entry name" value="E_motif"/>
    <property type="match status" value="1"/>
</dbReference>
<evidence type="ECO:0000256" key="2">
    <source>
        <dbReference type="ARBA" id="ARBA00061659"/>
    </source>
</evidence>
<evidence type="ECO:0008006" key="6">
    <source>
        <dbReference type="Google" id="ProtNLM"/>
    </source>
</evidence>
<dbReference type="InterPro" id="IPR002885">
    <property type="entry name" value="PPR_rpt"/>
</dbReference>
<feature type="repeat" description="PPR" evidence="3">
    <location>
        <begin position="123"/>
        <end position="157"/>
    </location>
</feature>
<evidence type="ECO:0000256" key="1">
    <source>
        <dbReference type="ARBA" id="ARBA00022737"/>
    </source>
</evidence>
<dbReference type="PROSITE" id="PS51375">
    <property type="entry name" value="PPR"/>
    <property type="match status" value="3"/>
</dbReference>
<dbReference type="AlphaFoldDB" id="A0AA41V1L0"/>
<comment type="similarity">
    <text evidence="2">Belongs to the PPR family. PCMP-E subfamily.</text>
</comment>
<feature type="repeat" description="PPR" evidence="3">
    <location>
        <begin position="22"/>
        <end position="56"/>
    </location>
</feature>
<accession>A0AA41V1L0</accession>
<protein>
    <recommendedName>
        <fullName evidence="6">Pentatricopeptide repeat-containing protein</fullName>
    </recommendedName>
</protein>
<dbReference type="Proteomes" id="UP001177140">
    <property type="component" value="Unassembled WGS sequence"/>
</dbReference>
<dbReference type="Pfam" id="PF01535">
    <property type="entry name" value="PPR"/>
    <property type="match status" value="2"/>
</dbReference>
<feature type="repeat" description="PPR" evidence="3">
    <location>
        <begin position="224"/>
        <end position="258"/>
    </location>
</feature>
<dbReference type="Pfam" id="PF13041">
    <property type="entry name" value="PPR_2"/>
    <property type="match status" value="3"/>
</dbReference>
<dbReference type="Gene3D" id="1.25.40.10">
    <property type="entry name" value="Tetratricopeptide repeat domain"/>
    <property type="match status" value="3"/>
</dbReference>